<evidence type="ECO:0000256" key="2">
    <source>
        <dbReference type="ARBA" id="ARBA00009063"/>
    </source>
</evidence>
<dbReference type="InterPro" id="IPR010989">
    <property type="entry name" value="SNARE"/>
</dbReference>
<reference evidence="11" key="1">
    <citation type="submission" date="2015-08" db="UniProtKB">
        <authorList>
            <consortium name="WormBaseParasite"/>
        </authorList>
    </citation>
    <scope>IDENTIFICATION</scope>
</reference>
<dbReference type="Pfam" id="PF00804">
    <property type="entry name" value="Syntaxin"/>
    <property type="match status" value="1"/>
</dbReference>
<evidence type="ECO:0000313" key="11">
    <source>
        <dbReference type="WBParaSite" id="SSTP_0000652700.1"/>
    </source>
</evidence>
<evidence type="ECO:0000256" key="1">
    <source>
        <dbReference type="ARBA" id="ARBA00004211"/>
    </source>
</evidence>
<feature type="coiled-coil region" evidence="7">
    <location>
        <begin position="39"/>
        <end position="101"/>
    </location>
</feature>
<dbReference type="GO" id="GO:0006836">
    <property type="term" value="P:neurotransmitter transport"/>
    <property type="evidence" value="ECO:0007669"/>
    <property type="project" value="UniProtKB-KW"/>
</dbReference>
<dbReference type="GO" id="GO:0031201">
    <property type="term" value="C:SNARE complex"/>
    <property type="evidence" value="ECO:0007669"/>
    <property type="project" value="TreeGrafter"/>
</dbReference>
<dbReference type="CDD" id="cd15848">
    <property type="entry name" value="SNARE_syntaxin1-like"/>
    <property type="match status" value="1"/>
</dbReference>
<dbReference type="Proteomes" id="UP000035681">
    <property type="component" value="Unplaced"/>
</dbReference>
<dbReference type="WBParaSite" id="SSTP_0000652700.1">
    <property type="protein sequence ID" value="SSTP_0000652700.1"/>
    <property type="gene ID" value="SSTP_0000652700"/>
</dbReference>
<dbReference type="InterPro" id="IPR000727">
    <property type="entry name" value="T_SNARE_dom"/>
</dbReference>
<dbReference type="SMART" id="SM00397">
    <property type="entry name" value="t_SNARE"/>
    <property type="match status" value="1"/>
</dbReference>
<dbReference type="GO" id="GO:0012505">
    <property type="term" value="C:endomembrane system"/>
    <property type="evidence" value="ECO:0007669"/>
    <property type="project" value="TreeGrafter"/>
</dbReference>
<dbReference type="SUPFAM" id="SSF47661">
    <property type="entry name" value="t-snare proteins"/>
    <property type="match status" value="1"/>
</dbReference>
<dbReference type="InterPro" id="IPR006011">
    <property type="entry name" value="Syntaxin_N"/>
</dbReference>
<feature type="domain" description="T-SNARE coiled-coil homology" evidence="9">
    <location>
        <begin position="192"/>
        <end position="254"/>
    </location>
</feature>
<evidence type="ECO:0000256" key="4">
    <source>
        <dbReference type="ARBA" id="ARBA00022775"/>
    </source>
</evidence>
<dbReference type="STRING" id="6248.A0A0K0EAK3"/>
<dbReference type="GO" id="GO:0005886">
    <property type="term" value="C:plasma membrane"/>
    <property type="evidence" value="ECO:0007669"/>
    <property type="project" value="TreeGrafter"/>
</dbReference>
<name>A0A0K0EAK3_STRER</name>
<protein>
    <submittedName>
        <fullName evidence="11 12">t-SNARE coiled-coil homology domain-containing protein</fullName>
    </submittedName>
</protein>
<proteinExistence type="inferred from homology"/>
<dbReference type="GO" id="GO:0048278">
    <property type="term" value="P:vesicle docking"/>
    <property type="evidence" value="ECO:0007669"/>
    <property type="project" value="TreeGrafter"/>
</dbReference>
<evidence type="ECO:0000256" key="8">
    <source>
        <dbReference type="SAM" id="Phobius"/>
    </source>
</evidence>
<evidence type="ECO:0000256" key="6">
    <source>
        <dbReference type="ARBA" id="ARBA00023136"/>
    </source>
</evidence>
<evidence type="ECO:0000313" key="12">
    <source>
        <dbReference type="WBParaSite" id="TCONS_00007523.p1"/>
    </source>
</evidence>
<dbReference type="GO" id="GO:0006886">
    <property type="term" value="P:intracellular protein transport"/>
    <property type="evidence" value="ECO:0007669"/>
    <property type="project" value="TreeGrafter"/>
</dbReference>
<evidence type="ECO:0000256" key="5">
    <source>
        <dbReference type="ARBA" id="ARBA00022989"/>
    </source>
</evidence>
<dbReference type="GO" id="GO:0005484">
    <property type="term" value="F:SNAP receptor activity"/>
    <property type="evidence" value="ECO:0007669"/>
    <property type="project" value="TreeGrafter"/>
</dbReference>
<dbReference type="PROSITE" id="PS50192">
    <property type="entry name" value="T_SNARE"/>
    <property type="match status" value="1"/>
</dbReference>
<keyword evidence="6 8" id="KW-0472">Membrane</keyword>
<feature type="transmembrane region" description="Helical" evidence="8">
    <location>
        <begin position="266"/>
        <end position="287"/>
    </location>
</feature>
<keyword evidence="10" id="KW-1185">Reference proteome</keyword>
<evidence type="ECO:0000256" key="3">
    <source>
        <dbReference type="ARBA" id="ARBA00022692"/>
    </source>
</evidence>
<dbReference type="InterPro" id="IPR045242">
    <property type="entry name" value="Syntaxin"/>
</dbReference>
<dbReference type="Gene3D" id="1.20.5.110">
    <property type="match status" value="1"/>
</dbReference>
<keyword evidence="5 8" id="KW-1133">Transmembrane helix</keyword>
<dbReference type="AlphaFoldDB" id="A0A0K0EAK3"/>
<sequence>MAVKDRSIEFYNLKVLNNQRGSLIIMDEEDGLKLFFEFVGKIREKINELDQIIDNLNMAKKDIICETYSNTEIHENVINLIKNFNKNVQILKNDLKSMEEQIKYDEDYPNGVPPTFQKIRKIHLNHLIVRFREIVARYNQSQEEYKNSCKERILRKLSLEGYYINEEQLDEMVENGIFNIHTNNINIGFQLAEDVQSRHKEILKLEKSVLKLFTLFQDILFIVDSQNEIIDRIEENIEFAEAKIFQARKYAILASRQKRRLLKAQMFCGSLCILLIIIAVLLLYSYFK</sequence>
<comment type="subcellular location">
    <subcellularLocation>
        <location evidence="1">Membrane</location>
        <topology evidence="1">Single-pass type IV membrane protein</topology>
    </subcellularLocation>
</comment>
<dbReference type="GO" id="GO:0006887">
    <property type="term" value="P:exocytosis"/>
    <property type="evidence" value="ECO:0007669"/>
    <property type="project" value="TreeGrafter"/>
</dbReference>
<keyword evidence="4" id="KW-0813">Transport</keyword>
<evidence type="ECO:0000259" key="9">
    <source>
        <dbReference type="PROSITE" id="PS50192"/>
    </source>
</evidence>
<dbReference type="PANTHER" id="PTHR19957">
    <property type="entry name" value="SYNTAXIN"/>
    <property type="match status" value="1"/>
</dbReference>
<keyword evidence="4" id="KW-0532">Neurotransmitter transport</keyword>
<dbReference type="GO" id="GO:0006906">
    <property type="term" value="P:vesicle fusion"/>
    <property type="evidence" value="ECO:0007669"/>
    <property type="project" value="TreeGrafter"/>
</dbReference>
<keyword evidence="7" id="KW-0175">Coiled coil</keyword>
<dbReference type="SMART" id="SM00503">
    <property type="entry name" value="SynN"/>
    <property type="match status" value="1"/>
</dbReference>
<evidence type="ECO:0000313" key="10">
    <source>
        <dbReference type="Proteomes" id="UP000035681"/>
    </source>
</evidence>
<keyword evidence="3 8" id="KW-0812">Transmembrane</keyword>
<dbReference type="WBParaSite" id="TCONS_00007523.p1">
    <property type="protein sequence ID" value="TCONS_00007523.p1"/>
    <property type="gene ID" value="XLOC_005553"/>
</dbReference>
<organism evidence="11">
    <name type="scientific">Strongyloides stercoralis</name>
    <name type="common">Threadworm</name>
    <dbReference type="NCBI Taxonomy" id="6248"/>
    <lineage>
        <taxon>Eukaryota</taxon>
        <taxon>Metazoa</taxon>
        <taxon>Ecdysozoa</taxon>
        <taxon>Nematoda</taxon>
        <taxon>Chromadorea</taxon>
        <taxon>Rhabditida</taxon>
        <taxon>Tylenchina</taxon>
        <taxon>Panagrolaimomorpha</taxon>
        <taxon>Strongyloidoidea</taxon>
        <taxon>Strongyloididae</taxon>
        <taxon>Strongyloides</taxon>
    </lineage>
</organism>
<dbReference type="Gene3D" id="1.20.58.70">
    <property type="match status" value="1"/>
</dbReference>
<accession>A0A0K0EAK3</accession>
<evidence type="ECO:0000256" key="7">
    <source>
        <dbReference type="SAM" id="Coils"/>
    </source>
</evidence>
<comment type="similarity">
    <text evidence="2">Belongs to the syntaxin family.</text>
</comment>
<feature type="coiled-coil region" evidence="7">
    <location>
        <begin position="223"/>
        <end position="250"/>
    </location>
</feature>
<dbReference type="PANTHER" id="PTHR19957:SF307">
    <property type="entry name" value="PROTEIN SSO1-RELATED"/>
    <property type="match status" value="1"/>
</dbReference>
<dbReference type="GO" id="GO:0000149">
    <property type="term" value="F:SNARE binding"/>
    <property type="evidence" value="ECO:0007669"/>
    <property type="project" value="TreeGrafter"/>
</dbReference>